<keyword evidence="11" id="KW-0472">Membrane</keyword>
<dbReference type="Pfam" id="PF03031">
    <property type="entry name" value="NIF"/>
    <property type="match status" value="1"/>
</dbReference>
<dbReference type="GO" id="GO:0015031">
    <property type="term" value="P:protein transport"/>
    <property type="evidence" value="ECO:0007669"/>
    <property type="project" value="UniProtKB-KW"/>
</dbReference>
<dbReference type="FunFam" id="3.40.50.1000:FF:000019">
    <property type="entry name" value="Mitochondrial import inner membrane translocase subunit TIM50"/>
    <property type="match status" value="1"/>
</dbReference>
<evidence type="ECO:0000256" key="11">
    <source>
        <dbReference type="ARBA" id="ARBA00023136"/>
    </source>
</evidence>
<feature type="compositionally biased region" description="Pro residues" evidence="13">
    <location>
        <begin position="95"/>
        <end position="108"/>
    </location>
</feature>
<dbReference type="PANTHER" id="PTHR12210">
    <property type="entry name" value="DULLARD PROTEIN PHOSPHATASE"/>
    <property type="match status" value="1"/>
</dbReference>
<keyword evidence="9 12" id="KW-0811">Translocation</keyword>
<evidence type="ECO:0000259" key="14">
    <source>
        <dbReference type="PROSITE" id="PS50969"/>
    </source>
</evidence>
<comment type="function">
    <text evidence="12">Essential component of the TIM23 complex, a complex that mediates the translocation of transit peptide-containing proteins across the mitochondrial inner membrane.</text>
</comment>
<evidence type="ECO:0000256" key="8">
    <source>
        <dbReference type="ARBA" id="ARBA00022989"/>
    </source>
</evidence>
<dbReference type="CDD" id="cd07521">
    <property type="entry name" value="HAD_FCP1-like"/>
    <property type="match status" value="1"/>
</dbReference>
<feature type="domain" description="FCP1 homology" evidence="14">
    <location>
        <begin position="222"/>
        <end position="365"/>
    </location>
</feature>
<name>A0A498K7H1_MALDO</name>
<dbReference type="InterPro" id="IPR050365">
    <property type="entry name" value="TIM50"/>
</dbReference>
<evidence type="ECO:0000256" key="7">
    <source>
        <dbReference type="ARBA" id="ARBA00022946"/>
    </source>
</evidence>
<dbReference type="InterPro" id="IPR036412">
    <property type="entry name" value="HAD-like_sf"/>
</dbReference>
<evidence type="ECO:0000256" key="9">
    <source>
        <dbReference type="ARBA" id="ARBA00023010"/>
    </source>
</evidence>
<dbReference type="SUPFAM" id="SSF56784">
    <property type="entry name" value="HAD-like"/>
    <property type="match status" value="1"/>
</dbReference>
<dbReference type="Proteomes" id="UP000290289">
    <property type="component" value="Chromosome 3"/>
</dbReference>
<dbReference type="InterPro" id="IPR004274">
    <property type="entry name" value="FCP1_dom"/>
</dbReference>
<evidence type="ECO:0000256" key="3">
    <source>
        <dbReference type="ARBA" id="ARBA00022448"/>
    </source>
</evidence>
<comment type="subcellular location">
    <subcellularLocation>
        <location evidence="1 12">Mitochondrion inner membrane</location>
        <topology evidence="1 12">Single-pass membrane protein</topology>
    </subcellularLocation>
</comment>
<dbReference type="InterPro" id="IPR023214">
    <property type="entry name" value="HAD_sf"/>
</dbReference>
<evidence type="ECO:0000313" key="15">
    <source>
        <dbReference type="EMBL" id="RXI03348.1"/>
    </source>
</evidence>
<dbReference type="Gene3D" id="3.40.50.1000">
    <property type="entry name" value="HAD superfamily/HAD-like"/>
    <property type="match status" value="1"/>
</dbReference>
<dbReference type="STRING" id="3750.A0A498K7H1"/>
<evidence type="ECO:0000256" key="5">
    <source>
        <dbReference type="ARBA" id="ARBA00022792"/>
    </source>
</evidence>
<keyword evidence="7 12" id="KW-0809">Transit peptide</keyword>
<feature type="region of interest" description="Disordered" evidence="13">
    <location>
        <begin position="393"/>
        <end position="412"/>
    </location>
</feature>
<dbReference type="EMBL" id="RDQH01000329">
    <property type="protein sequence ID" value="RXI03348.1"/>
    <property type="molecule type" value="Genomic_DNA"/>
</dbReference>
<dbReference type="AlphaFoldDB" id="A0A498K7H1"/>
<accession>A0A498K7H1</accession>
<gene>
    <name evidence="15" type="ORF">DVH24_004000</name>
</gene>
<evidence type="ECO:0000256" key="10">
    <source>
        <dbReference type="ARBA" id="ARBA00023128"/>
    </source>
</evidence>
<keyword evidence="4" id="KW-0812">Transmembrane</keyword>
<keyword evidence="10 12" id="KW-0496">Mitochondrion</keyword>
<evidence type="ECO:0000256" key="4">
    <source>
        <dbReference type="ARBA" id="ARBA00022692"/>
    </source>
</evidence>
<keyword evidence="8" id="KW-1133">Transmembrane helix</keyword>
<proteinExistence type="inferred from homology"/>
<comment type="similarity">
    <text evidence="2 12">Belongs to the TIM50 family.</text>
</comment>
<comment type="subunit">
    <text evidence="12">Component of the TIM23 complex.</text>
</comment>
<evidence type="ECO:0000256" key="13">
    <source>
        <dbReference type="SAM" id="MobiDB-lite"/>
    </source>
</evidence>
<protein>
    <recommendedName>
        <fullName evidence="12">Mitochondrial import inner membrane translocase subunit TIM50</fullName>
    </recommendedName>
</protein>
<evidence type="ECO:0000256" key="1">
    <source>
        <dbReference type="ARBA" id="ARBA00004434"/>
    </source>
</evidence>
<feature type="compositionally biased region" description="Basic and acidic residues" evidence="13">
    <location>
        <begin position="393"/>
        <end position="402"/>
    </location>
</feature>
<organism evidence="15 16">
    <name type="scientific">Malus domestica</name>
    <name type="common">Apple</name>
    <name type="synonym">Pyrus malus</name>
    <dbReference type="NCBI Taxonomy" id="3750"/>
    <lineage>
        <taxon>Eukaryota</taxon>
        <taxon>Viridiplantae</taxon>
        <taxon>Streptophyta</taxon>
        <taxon>Embryophyta</taxon>
        <taxon>Tracheophyta</taxon>
        <taxon>Spermatophyta</taxon>
        <taxon>Magnoliopsida</taxon>
        <taxon>eudicotyledons</taxon>
        <taxon>Gunneridae</taxon>
        <taxon>Pentapetalae</taxon>
        <taxon>rosids</taxon>
        <taxon>fabids</taxon>
        <taxon>Rosales</taxon>
        <taxon>Rosaceae</taxon>
        <taxon>Amygdaloideae</taxon>
        <taxon>Maleae</taxon>
        <taxon>Malus</taxon>
    </lineage>
</organism>
<keyword evidence="3 12" id="KW-0813">Transport</keyword>
<dbReference type="PROSITE" id="PS50969">
    <property type="entry name" value="FCP1"/>
    <property type="match status" value="1"/>
</dbReference>
<keyword evidence="6 12" id="KW-0653">Protein transport</keyword>
<evidence type="ECO:0000256" key="2">
    <source>
        <dbReference type="ARBA" id="ARBA00006344"/>
    </source>
</evidence>
<dbReference type="GO" id="GO:0005744">
    <property type="term" value="C:TIM23 mitochondrial import inner membrane translocase complex"/>
    <property type="evidence" value="ECO:0007669"/>
    <property type="project" value="UniProtKB-UniRule"/>
</dbReference>
<sequence length="412" mass="46662">MFITNSIPIPKQPLLSLSFTFSFSLSSKPYSNPKPPHSDHNQNLSKTLAMSSILLRSRSISRLLKANGRLLSSDVPSTPPKEPLIGTQSLISDPTSPPPPPPPPPSAPAPNASSSKSWNFLKYSLIGAITGATAAVGYVSYAYSLDEIDEKTKALRAAPSTNKVADDASALEKFKSRVYSSTITVPAKAVEAYIDARRTIEEQIRGYTEPYAEKLLPDLHPMEKHVFTLVLDLQETLLYSYWTREKGWQTIKRPGVDAFLEHLAQFYEIIVYSDYSNMYVDPVMERLDTKHCVRYRLGKAATRYQNGKHYRDLSKLNRDPKKIIYLSAHARENSLQPENGAVIKPYKNELDDTALVDFIPFLEFVARNPPADIRQVLASYEGRDIPAEFIRRSKEHQKRMQESKQQGRFWRR</sequence>
<reference evidence="15 16" key="1">
    <citation type="submission" date="2018-10" db="EMBL/GenBank/DDBJ databases">
        <title>A high-quality apple genome assembly.</title>
        <authorList>
            <person name="Hu J."/>
        </authorList>
    </citation>
    <scope>NUCLEOTIDE SEQUENCE [LARGE SCALE GENOMIC DNA]</scope>
    <source>
        <strain evidence="16">cv. HFTH1</strain>
        <tissue evidence="15">Young leaf</tissue>
    </source>
</reference>
<keyword evidence="16" id="KW-1185">Reference proteome</keyword>
<evidence type="ECO:0000256" key="12">
    <source>
        <dbReference type="RuleBase" id="RU365079"/>
    </source>
</evidence>
<evidence type="ECO:0000313" key="16">
    <source>
        <dbReference type="Proteomes" id="UP000290289"/>
    </source>
</evidence>
<comment type="caution">
    <text evidence="15">The sequence shown here is derived from an EMBL/GenBank/DDBJ whole genome shotgun (WGS) entry which is preliminary data.</text>
</comment>
<keyword evidence="5" id="KW-0999">Mitochondrion inner membrane</keyword>
<evidence type="ECO:0000256" key="6">
    <source>
        <dbReference type="ARBA" id="ARBA00022927"/>
    </source>
</evidence>
<dbReference type="SMART" id="SM00577">
    <property type="entry name" value="CPDc"/>
    <property type="match status" value="1"/>
</dbReference>
<feature type="region of interest" description="Disordered" evidence="13">
    <location>
        <begin position="71"/>
        <end position="113"/>
    </location>
</feature>